<evidence type="ECO:0008006" key="3">
    <source>
        <dbReference type="Google" id="ProtNLM"/>
    </source>
</evidence>
<sequence length="113" mass="12631">MLDAYVYLGKGSYPTNVPSAHFFTLELTEKIHGTNRNLTCDNWFTSIPVAKELLQKQVTLVVDANPGPTAKKRCAVCPRGKDRKTKVFCGMCRKPLCGEHTAPRCEECVTQQK</sequence>
<name>A0AAU9UTF5_EUPED</name>
<comment type="caution">
    <text evidence="1">The sequence shown here is derived from an EMBL/GenBank/DDBJ whole genome shotgun (WGS) entry which is preliminary data.</text>
</comment>
<evidence type="ECO:0000313" key="2">
    <source>
        <dbReference type="Proteomes" id="UP001153954"/>
    </source>
</evidence>
<evidence type="ECO:0000313" key="1">
    <source>
        <dbReference type="EMBL" id="CAH2102463.1"/>
    </source>
</evidence>
<gene>
    <name evidence="1" type="ORF">EEDITHA_LOCUS17093</name>
</gene>
<accession>A0AAU9UTF5</accession>
<dbReference type="EMBL" id="CAKOGL010000025">
    <property type="protein sequence ID" value="CAH2102463.1"/>
    <property type="molecule type" value="Genomic_DNA"/>
</dbReference>
<keyword evidence="2" id="KW-1185">Reference proteome</keyword>
<protein>
    <recommendedName>
        <fullName evidence="3">PiggyBac transposable element-derived protein domain-containing protein</fullName>
    </recommendedName>
</protein>
<dbReference type="Proteomes" id="UP001153954">
    <property type="component" value="Unassembled WGS sequence"/>
</dbReference>
<reference evidence="1" key="1">
    <citation type="submission" date="2022-03" db="EMBL/GenBank/DDBJ databases">
        <authorList>
            <person name="Tunstrom K."/>
        </authorList>
    </citation>
    <scope>NUCLEOTIDE SEQUENCE</scope>
</reference>
<proteinExistence type="predicted"/>
<organism evidence="1 2">
    <name type="scientific">Euphydryas editha</name>
    <name type="common">Edith's checkerspot</name>
    <dbReference type="NCBI Taxonomy" id="104508"/>
    <lineage>
        <taxon>Eukaryota</taxon>
        <taxon>Metazoa</taxon>
        <taxon>Ecdysozoa</taxon>
        <taxon>Arthropoda</taxon>
        <taxon>Hexapoda</taxon>
        <taxon>Insecta</taxon>
        <taxon>Pterygota</taxon>
        <taxon>Neoptera</taxon>
        <taxon>Endopterygota</taxon>
        <taxon>Lepidoptera</taxon>
        <taxon>Glossata</taxon>
        <taxon>Ditrysia</taxon>
        <taxon>Papilionoidea</taxon>
        <taxon>Nymphalidae</taxon>
        <taxon>Nymphalinae</taxon>
        <taxon>Euphydryas</taxon>
    </lineage>
</organism>
<dbReference type="AlphaFoldDB" id="A0AAU9UTF5"/>